<dbReference type="PANTHER" id="PTHR12815:SF18">
    <property type="entry name" value="SORTING AND ASSEMBLY MACHINERY COMPONENT 50 HOMOLOG"/>
    <property type="match status" value="1"/>
</dbReference>
<evidence type="ECO:0000259" key="6">
    <source>
        <dbReference type="PROSITE" id="PS51779"/>
    </source>
</evidence>
<evidence type="ECO:0000256" key="4">
    <source>
        <dbReference type="ARBA" id="ARBA00023136"/>
    </source>
</evidence>
<dbReference type="OrthoDB" id="231360at2"/>
<keyword evidence="3" id="KW-0812">Transmembrane</keyword>
<dbReference type="RefSeq" id="WP_105337063.1">
    <property type="nucleotide sequence ID" value="NZ_PUHZ01000019.1"/>
</dbReference>
<gene>
    <name evidence="7" type="ORF">C5Y93_19205</name>
</gene>
<dbReference type="InterPro" id="IPR039910">
    <property type="entry name" value="D15-like"/>
</dbReference>
<evidence type="ECO:0000256" key="5">
    <source>
        <dbReference type="SAM" id="MobiDB-lite"/>
    </source>
</evidence>
<dbReference type="AlphaFoldDB" id="A0A2S8GJD1"/>
<dbReference type="PANTHER" id="PTHR12815">
    <property type="entry name" value="SORTING AND ASSEMBLY MACHINERY SAMM50 PROTEIN FAMILY MEMBER"/>
    <property type="match status" value="1"/>
</dbReference>
<comment type="subcellular location">
    <subcellularLocation>
        <location evidence="1">Membrane</location>
    </subcellularLocation>
</comment>
<dbReference type="GO" id="GO:0019867">
    <property type="term" value="C:outer membrane"/>
    <property type="evidence" value="ECO:0007669"/>
    <property type="project" value="InterPro"/>
</dbReference>
<name>A0A2S8GJD1_9BACT</name>
<dbReference type="InterPro" id="IPR010827">
    <property type="entry name" value="BamA/TamA_POTRA"/>
</dbReference>
<comment type="caution">
    <text evidence="7">The sequence shown here is derived from an EMBL/GenBank/DDBJ whole genome shotgun (WGS) entry which is preliminary data.</text>
</comment>
<protein>
    <recommendedName>
        <fullName evidence="6">POTRA domain-containing protein</fullName>
    </recommendedName>
</protein>
<keyword evidence="2" id="KW-1134">Transmembrane beta strand</keyword>
<dbReference type="PROSITE" id="PS51779">
    <property type="entry name" value="POTRA"/>
    <property type="match status" value="3"/>
</dbReference>
<feature type="domain" description="POTRA" evidence="6">
    <location>
        <begin position="50"/>
        <end position="121"/>
    </location>
</feature>
<dbReference type="EMBL" id="PUHZ01000019">
    <property type="protein sequence ID" value="PQO44536.1"/>
    <property type="molecule type" value="Genomic_DNA"/>
</dbReference>
<evidence type="ECO:0000313" key="8">
    <source>
        <dbReference type="Proteomes" id="UP000237819"/>
    </source>
</evidence>
<evidence type="ECO:0000313" key="7">
    <source>
        <dbReference type="EMBL" id="PQO44536.1"/>
    </source>
</evidence>
<accession>A0A2S8GJD1</accession>
<sequence>MQWTCHRLRKAVVSTAVICLGLVISPVVGQELVPPLNGPMPITRPVPTRPLITAIKLQGNKQTDETRVRAMIKSRVGREFDAETIQSDVRRLAASGLFRDVQILTDESNAGIAVTFQMEERPRIAYIEFFGNESVRNKTLLKKSEMKLDGTLNKYVIEEARLKLEDYYHTRGHGKATVTVKEGLNPDDKGVVFMIHEGPLARVSSTSFVGNSIASSARLATQVKTKRGWFFVFQGELDKSKLEQDVETLTAYYRSLGFFKAQINRIVDYSANGKWADVTFVIDEGPRYEVRNISFIGHTRFTEEQLASQLQMAKGEYFDQKKMSADQSAISDLYGSQGYIHADIKAEPRFLEEPGTLDLVYDIREGDQYRIGDILVEISGDMPHTKQSTILNRLSLQPGDIIDITKIRQDERRLKASQLFVNEPHRGMAPTITVAPPELSEVESQVARRSDGTVRGQSPRGYTREQYYPPAPTRTYHVASQPQAPVQQAQYRQPQYQRPQYQPTQTQQQPMPNQAPPQYQGQSRYTQQPSAYPASRYSRPVYQQPATSQPGVAPAYRN</sequence>
<evidence type="ECO:0000256" key="1">
    <source>
        <dbReference type="ARBA" id="ARBA00004370"/>
    </source>
</evidence>
<feature type="region of interest" description="Disordered" evidence="5">
    <location>
        <begin position="444"/>
        <end position="558"/>
    </location>
</feature>
<evidence type="ECO:0000256" key="3">
    <source>
        <dbReference type="ARBA" id="ARBA00022692"/>
    </source>
</evidence>
<proteinExistence type="predicted"/>
<feature type="domain" description="POTRA" evidence="6">
    <location>
        <begin position="201"/>
        <end position="285"/>
    </location>
</feature>
<keyword evidence="4" id="KW-0472">Membrane</keyword>
<evidence type="ECO:0000256" key="2">
    <source>
        <dbReference type="ARBA" id="ARBA00022452"/>
    </source>
</evidence>
<dbReference type="Gene3D" id="3.10.20.310">
    <property type="entry name" value="membrane protein fhac"/>
    <property type="match status" value="5"/>
</dbReference>
<feature type="domain" description="POTRA" evidence="6">
    <location>
        <begin position="288"/>
        <end position="366"/>
    </location>
</feature>
<dbReference type="InterPro" id="IPR034746">
    <property type="entry name" value="POTRA"/>
</dbReference>
<dbReference type="Proteomes" id="UP000237819">
    <property type="component" value="Unassembled WGS sequence"/>
</dbReference>
<organism evidence="7 8">
    <name type="scientific">Blastopirellula marina</name>
    <dbReference type="NCBI Taxonomy" id="124"/>
    <lineage>
        <taxon>Bacteria</taxon>
        <taxon>Pseudomonadati</taxon>
        <taxon>Planctomycetota</taxon>
        <taxon>Planctomycetia</taxon>
        <taxon>Pirellulales</taxon>
        <taxon>Pirellulaceae</taxon>
        <taxon>Blastopirellula</taxon>
    </lineage>
</organism>
<feature type="compositionally biased region" description="Low complexity" evidence="5">
    <location>
        <begin position="481"/>
        <end position="520"/>
    </location>
</feature>
<reference evidence="7 8" key="1">
    <citation type="submission" date="2018-02" db="EMBL/GenBank/DDBJ databases">
        <title>Comparative genomes isolates from brazilian mangrove.</title>
        <authorList>
            <person name="Araujo J.E."/>
            <person name="Taketani R.G."/>
            <person name="Silva M.C.P."/>
            <person name="Loureco M.V."/>
            <person name="Andreote F.D."/>
        </authorList>
    </citation>
    <scope>NUCLEOTIDE SEQUENCE [LARGE SCALE GENOMIC DNA]</scope>
    <source>
        <strain evidence="7 8">Nap-Phe MGV</strain>
    </source>
</reference>
<dbReference type="Pfam" id="PF07244">
    <property type="entry name" value="POTRA"/>
    <property type="match status" value="4"/>
</dbReference>
<feature type="compositionally biased region" description="Polar residues" evidence="5">
    <location>
        <begin position="521"/>
        <end position="530"/>
    </location>
</feature>